<proteinExistence type="predicted"/>
<feature type="domain" description="MRH" evidence="4">
    <location>
        <begin position="14"/>
        <end position="158"/>
    </location>
</feature>
<protein>
    <recommendedName>
        <fullName evidence="4">MRH domain-containing protein</fullName>
    </recommendedName>
</protein>
<keyword evidence="3" id="KW-0472">Membrane</keyword>
<evidence type="ECO:0000259" key="4">
    <source>
        <dbReference type="PROSITE" id="PS51914"/>
    </source>
</evidence>
<keyword evidence="1" id="KW-0732">Signal</keyword>
<sequence length="241" mass="28112">MLIALLFISAAAEDTMYHFDPVNGEEYDWSELQRKPNDPYKIDAGDSYFIFNVGSNLEETCKGQKASAIKKSKFSDDCEVIGRNDQIFYRLLDHYAKGISIEYWTDETCISSWNDFETRKMTTITLICNPKEYDFELVSRTDACEIKFSKKTYIGCPQKFSSYVWLRILWSVLGAIFVVAALFACVICIFEDEEWDEDENQPKVETGPVWREMKTIVRKGKNWGKSTYSNMRYSRTDYEKV</sequence>
<evidence type="ECO:0000256" key="3">
    <source>
        <dbReference type="SAM" id="Phobius"/>
    </source>
</evidence>
<keyword evidence="6" id="KW-1185">Reference proteome</keyword>
<keyword evidence="3" id="KW-0812">Transmembrane</keyword>
<keyword evidence="2" id="KW-1015">Disulfide bond</keyword>
<evidence type="ECO:0000256" key="1">
    <source>
        <dbReference type="ARBA" id="ARBA00022729"/>
    </source>
</evidence>
<dbReference type="EMBL" id="CAJZBQ010000024">
    <property type="protein sequence ID" value="CAG9320185.1"/>
    <property type="molecule type" value="Genomic_DNA"/>
</dbReference>
<name>A0AAU9J4C5_9CILI</name>
<dbReference type="AlphaFoldDB" id="A0AAU9J4C5"/>
<comment type="caution">
    <text evidence="5">The sequence shown here is derived from an EMBL/GenBank/DDBJ whole genome shotgun (WGS) entry which is preliminary data.</text>
</comment>
<keyword evidence="3" id="KW-1133">Transmembrane helix</keyword>
<dbReference type="InterPro" id="IPR009011">
    <property type="entry name" value="Man6P_isomerase_rcpt-bd_dom_sf"/>
</dbReference>
<evidence type="ECO:0000313" key="6">
    <source>
        <dbReference type="Proteomes" id="UP001162131"/>
    </source>
</evidence>
<dbReference type="Proteomes" id="UP001162131">
    <property type="component" value="Unassembled WGS sequence"/>
</dbReference>
<dbReference type="Gene3D" id="2.70.130.10">
    <property type="entry name" value="Mannose-6-phosphate receptor binding domain"/>
    <property type="match status" value="1"/>
</dbReference>
<reference evidence="5" key="1">
    <citation type="submission" date="2021-09" db="EMBL/GenBank/DDBJ databases">
        <authorList>
            <consortium name="AG Swart"/>
            <person name="Singh M."/>
            <person name="Singh A."/>
            <person name="Seah K."/>
            <person name="Emmerich C."/>
        </authorList>
    </citation>
    <scope>NUCLEOTIDE SEQUENCE</scope>
    <source>
        <strain evidence="5">ATCC30299</strain>
    </source>
</reference>
<evidence type="ECO:0000313" key="5">
    <source>
        <dbReference type="EMBL" id="CAG9320185.1"/>
    </source>
</evidence>
<dbReference type="PROSITE" id="PS51914">
    <property type="entry name" value="MRH"/>
    <property type="match status" value="1"/>
</dbReference>
<gene>
    <name evidence="5" type="ORF">BSTOLATCC_MIC25419</name>
</gene>
<evidence type="ECO:0000256" key="2">
    <source>
        <dbReference type="ARBA" id="ARBA00023157"/>
    </source>
</evidence>
<feature type="transmembrane region" description="Helical" evidence="3">
    <location>
        <begin position="168"/>
        <end position="190"/>
    </location>
</feature>
<dbReference type="SUPFAM" id="SSF50911">
    <property type="entry name" value="Mannose 6-phosphate receptor domain"/>
    <property type="match status" value="1"/>
</dbReference>
<accession>A0AAU9J4C5</accession>
<dbReference type="InterPro" id="IPR044865">
    <property type="entry name" value="MRH_dom"/>
</dbReference>
<organism evidence="5 6">
    <name type="scientific">Blepharisma stoltei</name>
    <dbReference type="NCBI Taxonomy" id="1481888"/>
    <lineage>
        <taxon>Eukaryota</taxon>
        <taxon>Sar</taxon>
        <taxon>Alveolata</taxon>
        <taxon>Ciliophora</taxon>
        <taxon>Postciliodesmatophora</taxon>
        <taxon>Heterotrichea</taxon>
        <taxon>Heterotrichida</taxon>
        <taxon>Blepharismidae</taxon>
        <taxon>Blepharisma</taxon>
    </lineage>
</organism>